<proteinExistence type="predicted"/>
<dbReference type="AlphaFoldDB" id="A0AAW1EIK2"/>
<name>A0AAW1EIK2_ZOAVI</name>
<accession>A0AAW1EIK2</accession>
<comment type="caution">
    <text evidence="2">The sequence shown here is derived from an EMBL/GenBank/DDBJ whole genome shotgun (WGS) entry which is preliminary data.</text>
</comment>
<evidence type="ECO:0000256" key="1">
    <source>
        <dbReference type="SAM" id="MobiDB-lite"/>
    </source>
</evidence>
<dbReference type="EMBL" id="JBCEZU010000221">
    <property type="protein sequence ID" value="KAK9522191.1"/>
    <property type="molecule type" value="Genomic_DNA"/>
</dbReference>
<reference evidence="2 3" key="1">
    <citation type="journal article" date="2024" name="Genome Biol. Evol.">
        <title>Chromosome-level genome assembly of the viviparous eelpout Zoarces viviparus.</title>
        <authorList>
            <person name="Fuhrmann N."/>
            <person name="Brasseur M.V."/>
            <person name="Bakowski C.E."/>
            <person name="Podsiadlowski L."/>
            <person name="Prost S."/>
            <person name="Krehenwinkel H."/>
            <person name="Mayer C."/>
        </authorList>
    </citation>
    <scope>NUCLEOTIDE SEQUENCE [LARGE SCALE GENOMIC DNA]</scope>
    <source>
        <strain evidence="2">NO-MEL_2022_Ind0_liver</strain>
    </source>
</reference>
<sequence length="92" mass="10095">MCLHILWVFVVFYSIFTIRIIQKNLCISPSCKHSEAGGQRGMVDDGSQDAAVAFDRQTRGELGTLCRLSGDVRSRPAPATLPAASRRRSKAT</sequence>
<dbReference type="Proteomes" id="UP001488805">
    <property type="component" value="Unassembled WGS sequence"/>
</dbReference>
<evidence type="ECO:0000313" key="3">
    <source>
        <dbReference type="Proteomes" id="UP001488805"/>
    </source>
</evidence>
<evidence type="ECO:0008006" key="4">
    <source>
        <dbReference type="Google" id="ProtNLM"/>
    </source>
</evidence>
<gene>
    <name evidence="2" type="ORF">VZT92_018670</name>
</gene>
<evidence type="ECO:0000313" key="2">
    <source>
        <dbReference type="EMBL" id="KAK9522191.1"/>
    </source>
</evidence>
<keyword evidence="3" id="KW-1185">Reference proteome</keyword>
<organism evidence="2 3">
    <name type="scientific">Zoarces viviparus</name>
    <name type="common">Viviparous eelpout</name>
    <name type="synonym">Blennius viviparus</name>
    <dbReference type="NCBI Taxonomy" id="48416"/>
    <lineage>
        <taxon>Eukaryota</taxon>
        <taxon>Metazoa</taxon>
        <taxon>Chordata</taxon>
        <taxon>Craniata</taxon>
        <taxon>Vertebrata</taxon>
        <taxon>Euteleostomi</taxon>
        <taxon>Actinopterygii</taxon>
        <taxon>Neopterygii</taxon>
        <taxon>Teleostei</taxon>
        <taxon>Neoteleostei</taxon>
        <taxon>Acanthomorphata</taxon>
        <taxon>Eupercaria</taxon>
        <taxon>Perciformes</taxon>
        <taxon>Cottioidei</taxon>
        <taxon>Zoarcales</taxon>
        <taxon>Zoarcidae</taxon>
        <taxon>Zoarcinae</taxon>
        <taxon>Zoarces</taxon>
    </lineage>
</organism>
<feature type="region of interest" description="Disordered" evidence="1">
    <location>
        <begin position="69"/>
        <end position="92"/>
    </location>
</feature>
<protein>
    <recommendedName>
        <fullName evidence="4">Secreted protein</fullName>
    </recommendedName>
</protein>